<dbReference type="Gene3D" id="3.30.420.10">
    <property type="entry name" value="Ribonuclease H-like superfamily/Ribonuclease H"/>
    <property type="match status" value="1"/>
</dbReference>
<sequence length="305" mass="35848">MCTKKESWHDRYNYETRYRYKKVYSPDIAHQKYRDHLKAKGAPLKIGNDYALANYIEKRIADDGLTVRAVLGEIKRKQMPFSTSISVNTLYSYIEKGVFLRLSLKNLPFQGKRKKAERNERPAKAPRGLSIEKRPADIAERKSFGHWEMDCVCSIKDTKNALLVLTERVTRREIIIPIPDKTTETIVRKLDILERKFGSRFDKVFKTITVDNGSEFADCKGMEKSCRKKGNRTQFYYCHPYSAYERGTNERMNREIRRKFPKGTDFSKVSPKKVKEVETWLNNYPREVLGYDTPENLFNYYLSCL</sequence>
<dbReference type="GO" id="GO:0003676">
    <property type="term" value="F:nucleic acid binding"/>
    <property type="evidence" value="ECO:0007669"/>
    <property type="project" value="InterPro"/>
</dbReference>
<dbReference type="GO" id="GO:0004803">
    <property type="term" value="F:transposase activity"/>
    <property type="evidence" value="ECO:0007669"/>
    <property type="project" value="TreeGrafter"/>
</dbReference>
<dbReference type="NCBIfam" id="NF033563">
    <property type="entry name" value="transpos_IS30"/>
    <property type="match status" value="1"/>
</dbReference>
<dbReference type="EMBL" id="DXCL01000020">
    <property type="protein sequence ID" value="HIZ03291.1"/>
    <property type="molecule type" value="Genomic_DNA"/>
</dbReference>
<dbReference type="GO" id="GO:0032196">
    <property type="term" value="P:transposition"/>
    <property type="evidence" value="ECO:0007669"/>
    <property type="project" value="TreeGrafter"/>
</dbReference>
<dbReference type="PANTHER" id="PTHR10948">
    <property type="entry name" value="TRANSPOSASE"/>
    <property type="match status" value="1"/>
</dbReference>
<feature type="domain" description="Integrase catalytic" evidence="1">
    <location>
        <begin position="131"/>
        <end position="302"/>
    </location>
</feature>
<protein>
    <submittedName>
        <fullName evidence="2">IS30 family transposase</fullName>
    </submittedName>
</protein>
<proteinExistence type="predicted"/>
<evidence type="ECO:0000313" key="3">
    <source>
        <dbReference type="Proteomes" id="UP000824132"/>
    </source>
</evidence>
<dbReference type="Pfam" id="PF00665">
    <property type="entry name" value="rve"/>
    <property type="match status" value="1"/>
</dbReference>
<dbReference type="GO" id="GO:0015074">
    <property type="term" value="P:DNA integration"/>
    <property type="evidence" value="ECO:0007669"/>
    <property type="project" value="InterPro"/>
</dbReference>
<evidence type="ECO:0000259" key="1">
    <source>
        <dbReference type="PROSITE" id="PS50994"/>
    </source>
</evidence>
<dbReference type="PROSITE" id="PS50994">
    <property type="entry name" value="INTEGRASE"/>
    <property type="match status" value="1"/>
</dbReference>
<gene>
    <name evidence="2" type="ORF">H9727_03310</name>
</gene>
<reference evidence="2" key="1">
    <citation type="journal article" date="2021" name="PeerJ">
        <title>Extensive microbial diversity within the chicken gut microbiome revealed by metagenomics and culture.</title>
        <authorList>
            <person name="Gilroy R."/>
            <person name="Ravi A."/>
            <person name="Getino M."/>
            <person name="Pursley I."/>
            <person name="Horton D.L."/>
            <person name="Alikhan N.F."/>
            <person name="Baker D."/>
            <person name="Gharbi K."/>
            <person name="Hall N."/>
            <person name="Watson M."/>
            <person name="Adriaenssens E.M."/>
            <person name="Foster-Nyarko E."/>
            <person name="Jarju S."/>
            <person name="Secka A."/>
            <person name="Antonio M."/>
            <person name="Oren A."/>
            <person name="Chaudhuri R.R."/>
            <person name="La Ragione R."/>
            <person name="Hildebrand F."/>
            <person name="Pallen M.J."/>
        </authorList>
    </citation>
    <scope>NUCLEOTIDE SEQUENCE</scope>
    <source>
        <strain evidence="2">CHK187-5294</strain>
    </source>
</reference>
<dbReference type="AlphaFoldDB" id="A0A9D2CYP2"/>
<evidence type="ECO:0000313" key="2">
    <source>
        <dbReference type="EMBL" id="HIZ03291.1"/>
    </source>
</evidence>
<dbReference type="InterPro" id="IPR001584">
    <property type="entry name" value="Integrase_cat-core"/>
</dbReference>
<dbReference type="PANTHER" id="PTHR10948:SF23">
    <property type="entry name" value="TRANSPOSASE INSI FOR INSERTION SEQUENCE ELEMENT IS30A-RELATED"/>
    <property type="match status" value="1"/>
</dbReference>
<dbReference type="SUPFAM" id="SSF53098">
    <property type="entry name" value="Ribonuclease H-like"/>
    <property type="match status" value="1"/>
</dbReference>
<dbReference type="GO" id="GO:0005829">
    <property type="term" value="C:cytosol"/>
    <property type="evidence" value="ECO:0007669"/>
    <property type="project" value="TreeGrafter"/>
</dbReference>
<dbReference type="InterPro" id="IPR051917">
    <property type="entry name" value="Transposase-Integrase"/>
</dbReference>
<dbReference type="InterPro" id="IPR036397">
    <property type="entry name" value="RNaseH_sf"/>
</dbReference>
<name>A0A9D2CYP2_9FIRM</name>
<dbReference type="InterPro" id="IPR012337">
    <property type="entry name" value="RNaseH-like_sf"/>
</dbReference>
<dbReference type="InterPro" id="IPR053392">
    <property type="entry name" value="Transposase_IS30-like"/>
</dbReference>
<organism evidence="2 3">
    <name type="scientific">Candidatus Borkfalkia avistercoris</name>
    <dbReference type="NCBI Taxonomy" id="2838504"/>
    <lineage>
        <taxon>Bacteria</taxon>
        <taxon>Bacillati</taxon>
        <taxon>Bacillota</taxon>
        <taxon>Clostridia</taxon>
        <taxon>Christensenellales</taxon>
        <taxon>Christensenellaceae</taxon>
        <taxon>Candidatus Borkfalkia</taxon>
    </lineage>
</organism>
<reference evidence="2" key="2">
    <citation type="submission" date="2021-04" db="EMBL/GenBank/DDBJ databases">
        <authorList>
            <person name="Gilroy R."/>
        </authorList>
    </citation>
    <scope>NUCLEOTIDE SEQUENCE</scope>
    <source>
        <strain evidence="2">CHK187-5294</strain>
    </source>
</reference>
<dbReference type="Proteomes" id="UP000824132">
    <property type="component" value="Unassembled WGS sequence"/>
</dbReference>
<comment type="caution">
    <text evidence="2">The sequence shown here is derived from an EMBL/GenBank/DDBJ whole genome shotgun (WGS) entry which is preliminary data.</text>
</comment>
<accession>A0A9D2CYP2</accession>